<dbReference type="GO" id="GO:0043248">
    <property type="term" value="P:proteasome assembly"/>
    <property type="evidence" value="ECO:0007669"/>
    <property type="project" value="InterPro"/>
</dbReference>
<dbReference type="OrthoDB" id="5593278at2759"/>
<evidence type="ECO:0000313" key="2">
    <source>
        <dbReference type="Proteomes" id="UP001150569"/>
    </source>
</evidence>
<gene>
    <name evidence="1" type="ORF">IWQ60_011506</name>
</gene>
<dbReference type="Pfam" id="PF10178">
    <property type="entry name" value="PAC3"/>
    <property type="match status" value="1"/>
</dbReference>
<dbReference type="PANTHER" id="PTHR31051:SF1">
    <property type="entry name" value="PROTEASOME ASSEMBLY CHAPERONE 3"/>
    <property type="match status" value="1"/>
</dbReference>
<evidence type="ECO:0008006" key="3">
    <source>
        <dbReference type="Google" id="ProtNLM"/>
    </source>
</evidence>
<protein>
    <recommendedName>
        <fullName evidence="3">Proteasome assembly chaperone 3</fullName>
    </recommendedName>
</protein>
<dbReference type="Gene3D" id="3.30.230.90">
    <property type="match status" value="1"/>
</dbReference>
<keyword evidence="2" id="KW-1185">Reference proteome</keyword>
<reference evidence="1" key="1">
    <citation type="submission" date="2022-07" db="EMBL/GenBank/DDBJ databases">
        <title>Phylogenomic reconstructions and comparative analyses of Kickxellomycotina fungi.</title>
        <authorList>
            <person name="Reynolds N.K."/>
            <person name="Stajich J.E."/>
            <person name="Barry K."/>
            <person name="Grigoriev I.V."/>
            <person name="Crous P."/>
            <person name="Smith M.E."/>
        </authorList>
    </citation>
    <scope>NUCLEOTIDE SEQUENCE</scope>
    <source>
        <strain evidence="1">RSA 861</strain>
    </source>
</reference>
<evidence type="ECO:0000313" key="1">
    <source>
        <dbReference type="EMBL" id="KAJ1908827.1"/>
    </source>
</evidence>
<proteinExistence type="predicted"/>
<dbReference type="PANTHER" id="PTHR31051">
    <property type="entry name" value="PROTEASOME ASSEMBLY CHAPERONE 3"/>
    <property type="match status" value="1"/>
</dbReference>
<comment type="caution">
    <text evidence="1">The sequence shown here is derived from an EMBL/GenBank/DDBJ whole genome shotgun (WGS) entry which is preliminary data.</text>
</comment>
<dbReference type="Proteomes" id="UP001150569">
    <property type="component" value="Unassembled WGS sequence"/>
</dbReference>
<accession>A0A9W8DLG9</accession>
<dbReference type="EMBL" id="JANBPT010001313">
    <property type="protein sequence ID" value="KAJ1908827.1"/>
    <property type="molecule type" value="Genomic_DNA"/>
</dbReference>
<dbReference type="AlphaFoldDB" id="A0A9W8DLG9"/>
<sequence>MAGPEFPVNIRQTCLEVQDHPTDVVLLGFADKIVVLITQLGNVGSLLASGGGDRTTDMAGHPRTVDDVDDFGGSSAPPTHTQFLLGNTSDSGLNAVYQLFASEVTHLIHQQSPQDARALLLGISLKDHREYSGDGAPSSGKVAGVLRPVLDAVAGLRVW</sequence>
<name>A0A9W8DLG9_9FUNG</name>
<dbReference type="InterPro" id="IPR053720">
    <property type="entry name" value="Psm_Assembly_Chaperone"/>
</dbReference>
<organism evidence="1 2">
    <name type="scientific">Tieghemiomyces parasiticus</name>
    <dbReference type="NCBI Taxonomy" id="78921"/>
    <lineage>
        <taxon>Eukaryota</taxon>
        <taxon>Fungi</taxon>
        <taxon>Fungi incertae sedis</taxon>
        <taxon>Zoopagomycota</taxon>
        <taxon>Kickxellomycotina</taxon>
        <taxon>Dimargaritomycetes</taxon>
        <taxon>Dimargaritales</taxon>
        <taxon>Dimargaritaceae</taxon>
        <taxon>Tieghemiomyces</taxon>
    </lineage>
</organism>
<dbReference type="InterPro" id="IPR018788">
    <property type="entry name" value="Proteasome_assmbl_chp_3"/>
</dbReference>